<gene>
    <name evidence="2" type="ORF">GNY06_09620</name>
</gene>
<evidence type="ECO:0000313" key="3">
    <source>
        <dbReference type="Proteomes" id="UP000553459"/>
    </source>
</evidence>
<feature type="transmembrane region" description="Helical" evidence="1">
    <location>
        <begin position="140"/>
        <end position="160"/>
    </location>
</feature>
<dbReference type="EMBL" id="JAAABJ010000588">
    <property type="protein sequence ID" value="NAW51623.1"/>
    <property type="molecule type" value="Genomic_DNA"/>
</dbReference>
<keyword evidence="1" id="KW-0472">Membrane</keyword>
<feature type="transmembrane region" description="Helical" evidence="1">
    <location>
        <begin position="88"/>
        <end position="109"/>
    </location>
</feature>
<feature type="transmembrane region" description="Helical" evidence="1">
    <location>
        <begin position="63"/>
        <end position="82"/>
    </location>
</feature>
<feature type="transmembrane region" description="Helical" evidence="1">
    <location>
        <begin position="204"/>
        <end position="220"/>
    </location>
</feature>
<evidence type="ECO:0000256" key="1">
    <source>
        <dbReference type="SAM" id="Phobius"/>
    </source>
</evidence>
<feature type="transmembrane region" description="Helical" evidence="1">
    <location>
        <begin position="116"/>
        <end position="134"/>
    </location>
</feature>
<accession>A0A845PWP8</accession>
<name>A0A845PWP8_9FLAO</name>
<feature type="transmembrane region" description="Helical" evidence="1">
    <location>
        <begin position="227"/>
        <end position="247"/>
    </location>
</feature>
<protein>
    <recommendedName>
        <fullName evidence="4">Prenyltransferase</fullName>
    </recommendedName>
</protein>
<sequence>MLNILKKYLIDSQLYVASMATLLTFFCMKERITFHFALILLIFLTYLNGYLYTKYQLRQKIMFCIFFFNLITFIFCVWAIIHKHHPEWLIKWLSILLLGVLYNSSFLYFPIRKIPLIKIFYVALVWALINSWLIMPRLQWDIFFITFCGVSGLILPFDIRDMCHDHIVTFPQIIGIQKTKYLAYFLLLTASIISIFYLPPDFSLPYLTAMLIGSILVYFSSPLNPDLYFSLGVEGVAGLPFLFYLLLKLF</sequence>
<evidence type="ECO:0000313" key="2">
    <source>
        <dbReference type="EMBL" id="NAW51623.1"/>
    </source>
</evidence>
<organism evidence="2 3">
    <name type="scientific">Elizabethkingia argenteiflava</name>
    <dbReference type="NCBI Taxonomy" id="2681556"/>
    <lineage>
        <taxon>Bacteria</taxon>
        <taxon>Pseudomonadati</taxon>
        <taxon>Bacteroidota</taxon>
        <taxon>Flavobacteriia</taxon>
        <taxon>Flavobacteriales</taxon>
        <taxon>Weeksellaceae</taxon>
        <taxon>Elizabethkingia</taxon>
    </lineage>
</organism>
<keyword evidence="3" id="KW-1185">Reference proteome</keyword>
<dbReference type="Proteomes" id="UP000553459">
    <property type="component" value="Unassembled WGS sequence"/>
</dbReference>
<feature type="transmembrane region" description="Helical" evidence="1">
    <location>
        <begin position="181"/>
        <end position="198"/>
    </location>
</feature>
<dbReference type="AlphaFoldDB" id="A0A845PWP8"/>
<keyword evidence="1" id="KW-0812">Transmembrane</keyword>
<keyword evidence="1" id="KW-1133">Transmembrane helix</keyword>
<proteinExistence type="predicted"/>
<evidence type="ECO:0008006" key="4">
    <source>
        <dbReference type="Google" id="ProtNLM"/>
    </source>
</evidence>
<feature type="transmembrane region" description="Helical" evidence="1">
    <location>
        <begin position="32"/>
        <end position="51"/>
    </location>
</feature>
<comment type="caution">
    <text evidence="2">The sequence shown here is derived from an EMBL/GenBank/DDBJ whole genome shotgun (WGS) entry which is preliminary data.</text>
</comment>
<reference evidence="2 3" key="1">
    <citation type="submission" date="2019-11" db="EMBL/GenBank/DDBJ databases">
        <title>Characterization of Elizabethkingia argenteiflava sp. nov., isolated from inner surface of Soybean Pods.</title>
        <authorList>
            <person name="Mo S."/>
        </authorList>
    </citation>
    <scope>NUCLEOTIDE SEQUENCE [LARGE SCALE GENOMIC DNA]</scope>
    <source>
        <strain evidence="2 3">YB22</strain>
    </source>
</reference>